<dbReference type="AlphaFoldDB" id="A0A6L6QFL8"/>
<dbReference type="OrthoDB" id="8707964at2"/>
<evidence type="ECO:0000313" key="1">
    <source>
        <dbReference type="EMBL" id="MTW10657.1"/>
    </source>
</evidence>
<comment type="caution">
    <text evidence="1">The sequence shown here is derived from an EMBL/GenBank/DDBJ whole genome shotgun (WGS) entry which is preliminary data.</text>
</comment>
<organism evidence="1 2">
    <name type="scientific">Massilia eburnea</name>
    <dbReference type="NCBI Taxonomy" id="1776165"/>
    <lineage>
        <taxon>Bacteria</taxon>
        <taxon>Pseudomonadati</taxon>
        <taxon>Pseudomonadota</taxon>
        <taxon>Betaproteobacteria</taxon>
        <taxon>Burkholderiales</taxon>
        <taxon>Oxalobacteraceae</taxon>
        <taxon>Telluria group</taxon>
        <taxon>Massilia</taxon>
    </lineage>
</organism>
<evidence type="ECO:0000313" key="2">
    <source>
        <dbReference type="Proteomes" id="UP000472320"/>
    </source>
</evidence>
<proteinExistence type="predicted"/>
<keyword evidence="2" id="KW-1185">Reference proteome</keyword>
<accession>A0A6L6QFL8</accession>
<dbReference type="EMBL" id="WNKX01000005">
    <property type="protein sequence ID" value="MTW10657.1"/>
    <property type="molecule type" value="Genomic_DNA"/>
</dbReference>
<dbReference type="Proteomes" id="UP000472320">
    <property type="component" value="Unassembled WGS sequence"/>
</dbReference>
<name>A0A6L6QFL8_9BURK</name>
<gene>
    <name evidence="1" type="ORF">GM658_08565</name>
</gene>
<sequence>MVVLLSGLVFWLVVAVVNAENQRNALMNMQCRDRVFKDEIDRQCMLGVQSREHWWEHLIYAMKHTKPQK</sequence>
<protein>
    <submittedName>
        <fullName evidence="1">Uncharacterized protein</fullName>
    </submittedName>
</protein>
<reference evidence="1 2" key="1">
    <citation type="submission" date="2019-11" db="EMBL/GenBank/DDBJ databases">
        <title>Type strains purchased from KCTC, JCM and DSMZ.</title>
        <authorList>
            <person name="Lu H."/>
        </authorList>
    </citation>
    <scope>NUCLEOTIDE SEQUENCE [LARGE SCALE GENOMIC DNA]</scope>
    <source>
        <strain evidence="1 2">JCM 31587</strain>
    </source>
</reference>